<gene>
    <name evidence="1" type="ORF">NC653_028826</name>
</gene>
<organism evidence="1 2">
    <name type="scientific">Populus alba x Populus x berolinensis</name>
    <dbReference type="NCBI Taxonomy" id="444605"/>
    <lineage>
        <taxon>Eukaryota</taxon>
        <taxon>Viridiplantae</taxon>
        <taxon>Streptophyta</taxon>
        <taxon>Embryophyta</taxon>
        <taxon>Tracheophyta</taxon>
        <taxon>Spermatophyta</taxon>
        <taxon>Magnoliopsida</taxon>
        <taxon>eudicotyledons</taxon>
        <taxon>Gunneridae</taxon>
        <taxon>Pentapetalae</taxon>
        <taxon>rosids</taxon>
        <taxon>fabids</taxon>
        <taxon>Malpighiales</taxon>
        <taxon>Salicaceae</taxon>
        <taxon>Saliceae</taxon>
        <taxon>Populus</taxon>
    </lineage>
</organism>
<dbReference type="EMBL" id="JAQIZT010000012">
    <property type="protein sequence ID" value="KAJ6976775.1"/>
    <property type="molecule type" value="Genomic_DNA"/>
</dbReference>
<proteinExistence type="predicted"/>
<dbReference type="Proteomes" id="UP001164929">
    <property type="component" value="Chromosome 12"/>
</dbReference>
<sequence>MEGRPVRMTGIAEDKTADKMICDQGRRSWLQLGLDGIGGRDSTVEWLVLLEAGLRPCPPVFMPKVLFSEST</sequence>
<evidence type="ECO:0000313" key="2">
    <source>
        <dbReference type="Proteomes" id="UP001164929"/>
    </source>
</evidence>
<dbReference type="AlphaFoldDB" id="A0AAD6Q3T2"/>
<protein>
    <submittedName>
        <fullName evidence="1">Uncharacterized protein</fullName>
    </submittedName>
</protein>
<evidence type="ECO:0000313" key="1">
    <source>
        <dbReference type="EMBL" id="KAJ6976775.1"/>
    </source>
</evidence>
<comment type="caution">
    <text evidence="1">The sequence shown here is derived from an EMBL/GenBank/DDBJ whole genome shotgun (WGS) entry which is preliminary data.</text>
</comment>
<accession>A0AAD6Q3T2</accession>
<keyword evidence="2" id="KW-1185">Reference proteome</keyword>
<name>A0AAD6Q3T2_9ROSI</name>
<reference evidence="1" key="1">
    <citation type="journal article" date="2023" name="Mol. Ecol. Resour.">
        <title>Chromosome-level genome assembly of a triploid poplar Populus alba 'Berolinensis'.</title>
        <authorList>
            <person name="Chen S."/>
            <person name="Yu Y."/>
            <person name="Wang X."/>
            <person name="Wang S."/>
            <person name="Zhang T."/>
            <person name="Zhou Y."/>
            <person name="He R."/>
            <person name="Meng N."/>
            <person name="Wang Y."/>
            <person name="Liu W."/>
            <person name="Liu Z."/>
            <person name="Liu J."/>
            <person name="Guo Q."/>
            <person name="Huang H."/>
            <person name="Sederoff R.R."/>
            <person name="Wang G."/>
            <person name="Qu G."/>
            <person name="Chen S."/>
        </authorList>
    </citation>
    <scope>NUCLEOTIDE SEQUENCE</scope>
    <source>
        <strain evidence="1">SC-2020</strain>
    </source>
</reference>